<dbReference type="RefSeq" id="WP_145230863.1">
    <property type="nucleotide sequence ID" value="NZ_CP036343.1"/>
</dbReference>
<evidence type="ECO:0000313" key="4">
    <source>
        <dbReference type="Proteomes" id="UP000316855"/>
    </source>
</evidence>
<dbReference type="KEGG" id="gax:Pan161_45350"/>
<proteinExistence type="predicted"/>
<keyword evidence="2" id="KW-0472">Membrane</keyword>
<gene>
    <name evidence="3" type="ORF">Pan161_45350</name>
</gene>
<feature type="region of interest" description="Disordered" evidence="1">
    <location>
        <begin position="1"/>
        <end position="20"/>
    </location>
</feature>
<dbReference type="OrthoDB" id="291021at2"/>
<dbReference type="AlphaFoldDB" id="A0A517VIM9"/>
<feature type="transmembrane region" description="Helical" evidence="2">
    <location>
        <begin position="83"/>
        <end position="106"/>
    </location>
</feature>
<evidence type="ECO:0000313" key="3">
    <source>
        <dbReference type="EMBL" id="QDT92864.1"/>
    </source>
</evidence>
<evidence type="ECO:0000256" key="1">
    <source>
        <dbReference type="SAM" id="MobiDB-lite"/>
    </source>
</evidence>
<keyword evidence="4" id="KW-1185">Reference proteome</keyword>
<keyword evidence="2" id="KW-0812">Transmembrane</keyword>
<evidence type="ECO:0000256" key="2">
    <source>
        <dbReference type="SAM" id="Phobius"/>
    </source>
</evidence>
<dbReference type="EMBL" id="CP036343">
    <property type="protein sequence ID" value="QDT92864.1"/>
    <property type="molecule type" value="Genomic_DNA"/>
</dbReference>
<accession>A0A517VIM9</accession>
<reference evidence="3 4" key="1">
    <citation type="submission" date="2019-02" db="EMBL/GenBank/DDBJ databases">
        <title>Deep-cultivation of Planctomycetes and their phenomic and genomic characterization uncovers novel biology.</title>
        <authorList>
            <person name="Wiegand S."/>
            <person name="Jogler M."/>
            <person name="Boedeker C."/>
            <person name="Pinto D."/>
            <person name="Vollmers J."/>
            <person name="Rivas-Marin E."/>
            <person name="Kohn T."/>
            <person name="Peeters S.H."/>
            <person name="Heuer A."/>
            <person name="Rast P."/>
            <person name="Oberbeckmann S."/>
            <person name="Bunk B."/>
            <person name="Jeske O."/>
            <person name="Meyerdierks A."/>
            <person name="Storesund J.E."/>
            <person name="Kallscheuer N."/>
            <person name="Luecker S."/>
            <person name="Lage O.M."/>
            <person name="Pohl T."/>
            <person name="Merkel B.J."/>
            <person name="Hornburger P."/>
            <person name="Mueller R.-W."/>
            <person name="Bruemmer F."/>
            <person name="Labrenz M."/>
            <person name="Spormann A.M."/>
            <person name="Op den Camp H."/>
            <person name="Overmann J."/>
            <person name="Amann R."/>
            <person name="Jetten M.S.M."/>
            <person name="Mascher T."/>
            <person name="Medema M.H."/>
            <person name="Devos D.P."/>
            <person name="Kaster A.-K."/>
            <person name="Ovreas L."/>
            <person name="Rohde M."/>
            <person name="Galperin M.Y."/>
            <person name="Jogler C."/>
        </authorList>
    </citation>
    <scope>NUCLEOTIDE SEQUENCE [LARGE SCALE GENOMIC DNA]</scope>
    <source>
        <strain evidence="3 4">Pan161</strain>
    </source>
</reference>
<keyword evidence="2" id="KW-1133">Transmembrane helix</keyword>
<name>A0A517VIM9_9PLAN</name>
<protein>
    <recommendedName>
        <fullName evidence="5">Cna protein B-type domain protein</fullName>
    </recommendedName>
</protein>
<sequence>MNWPEISIEDFPPERDDEPSSLRQDIIDELSDHFACALNRELLKNSDEQLAKQRVLNQFGDPIKIARQLWLDAMKEKIMSQRIMTGVSVTAAVCCIAVAGIAWSMMKQNERLNLKMLEQLAALADRPQSVTASQVDQQILKQLEKLNERQTGQAASISDLLSPITFQLVQTGKELKPASGFTGQLTKRGSKTDTFTVKAISDETGKLNFKRLPWGQYQLTITAPWGENLKTKMISTIPGREYESTIVCPAQPPEKVSVVFEVDQTKQTDEEQGYLLCDFRNRILSKTQDTFSLVTPRKVEGSYWYYTHDLADHPDQGVYLIDLKMNKVVACPLDERGMFIDLNPEQLKLQDSVKLEEGIYEDPALYLLQNKDLSRLSELNRLEYFGVVKLDDTREMRILAARNAGPRMLVRPFESIKMQPKAQKLLEQRYGVVANKLSGVQFPDAIRFDASTADSNIWKMTLPELDTPPTVEFVSVIDSFQ</sequence>
<dbReference type="Proteomes" id="UP000316855">
    <property type="component" value="Chromosome"/>
</dbReference>
<evidence type="ECO:0008006" key="5">
    <source>
        <dbReference type="Google" id="ProtNLM"/>
    </source>
</evidence>
<organism evidence="3 4">
    <name type="scientific">Gimesia algae</name>
    <dbReference type="NCBI Taxonomy" id="2527971"/>
    <lineage>
        <taxon>Bacteria</taxon>
        <taxon>Pseudomonadati</taxon>
        <taxon>Planctomycetota</taxon>
        <taxon>Planctomycetia</taxon>
        <taxon>Planctomycetales</taxon>
        <taxon>Planctomycetaceae</taxon>
        <taxon>Gimesia</taxon>
    </lineage>
</organism>